<gene>
    <name evidence="1" type="primary">Megf8</name>
    <name evidence="1" type="ORF">PACMIN_R15111</name>
</gene>
<protein>
    <submittedName>
        <fullName evidence="1">MEGF8 protein</fullName>
    </submittedName>
</protein>
<proteinExistence type="predicted"/>
<evidence type="ECO:0000313" key="2">
    <source>
        <dbReference type="Proteomes" id="UP000525089"/>
    </source>
</evidence>
<name>A0A7K5D327_9TYRA</name>
<dbReference type="AlphaFoldDB" id="A0A7K5D327"/>
<dbReference type="EMBL" id="VYXB01003751">
    <property type="protein sequence ID" value="NWS14690.1"/>
    <property type="molecule type" value="Genomic_DNA"/>
</dbReference>
<organism evidence="1 2">
    <name type="scientific">Pachyramphus minor</name>
    <dbReference type="NCBI Taxonomy" id="369605"/>
    <lineage>
        <taxon>Eukaryota</taxon>
        <taxon>Metazoa</taxon>
        <taxon>Chordata</taxon>
        <taxon>Craniata</taxon>
        <taxon>Vertebrata</taxon>
        <taxon>Euteleostomi</taxon>
        <taxon>Archelosauria</taxon>
        <taxon>Archosauria</taxon>
        <taxon>Dinosauria</taxon>
        <taxon>Saurischia</taxon>
        <taxon>Theropoda</taxon>
        <taxon>Coelurosauria</taxon>
        <taxon>Aves</taxon>
        <taxon>Neognathae</taxon>
        <taxon>Neoaves</taxon>
        <taxon>Telluraves</taxon>
        <taxon>Australaves</taxon>
        <taxon>Passeriformes</taxon>
        <taxon>Tyrannidae</taxon>
        <taxon>Pachyramphus</taxon>
    </lineage>
</organism>
<dbReference type="Proteomes" id="UP000525089">
    <property type="component" value="Unassembled WGS sequence"/>
</dbReference>
<reference evidence="1 2" key="1">
    <citation type="submission" date="2019-09" db="EMBL/GenBank/DDBJ databases">
        <title>Bird 10,000 Genomes (B10K) Project - Family phase.</title>
        <authorList>
            <person name="Zhang G."/>
        </authorList>
    </citation>
    <scope>NUCLEOTIDE SEQUENCE [LARGE SCALE GENOMIC DNA]</scope>
    <source>
        <strain evidence="1">B10K-DU-001-72</strain>
        <tissue evidence="1">Muscle</tissue>
    </source>
</reference>
<keyword evidence="2" id="KW-1185">Reference proteome</keyword>
<evidence type="ECO:0000313" key="1">
    <source>
        <dbReference type="EMBL" id="NWS14690.1"/>
    </source>
</evidence>
<comment type="caution">
    <text evidence="1">The sequence shown here is derived from an EMBL/GenBank/DDBJ whole genome shotgun (WGS) entry which is preliminary data.</text>
</comment>
<dbReference type="Gene3D" id="2.10.25.10">
    <property type="entry name" value="Laminin"/>
    <property type="match status" value="1"/>
</dbReference>
<sequence length="55" mass="6263">QGPQCERCRPLFVGSALGGGTCRPCSSFCRNHAQVCLSRRDLERARRDPRRYPLE</sequence>
<accession>A0A7K5D327</accession>
<feature type="non-terminal residue" evidence="1">
    <location>
        <position position="55"/>
    </location>
</feature>
<feature type="non-terminal residue" evidence="1">
    <location>
        <position position="1"/>
    </location>
</feature>